<evidence type="ECO:0000313" key="2">
    <source>
        <dbReference type="Proteomes" id="UP000244224"/>
    </source>
</evidence>
<evidence type="ECO:0000313" key="1">
    <source>
        <dbReference type="EMBL" id="PTX46333.1"/>
    </source>
</evidence>
<evidence type="ECO:0008006" key="3">
    <source>
        <dbReference type="Google" id="ProtNLM"/>
    </source>
</evidence>
<organism evidence="1 2">
    <name type="scientific">Gemmobacter caeni</name>
    <dbReference type="NCBI Taxonomy" id="589035"/>
    <lineage>
        <taxon>Bacteria</taxon>
        <taxon>Pseudomonadati</taxon>
        <taxon>Pseudomonadota</taxon>
        <taxon>Alphaproteobacteria</taxon>
        <taxon>Rhodobacterales</taxon>
        <taxon>Paracoccaceae</taxon>
        <taxon>Gemmobacter</taxon>
    </lineage>
</organism>
<proteinExistence type="predicted"/>
<dbReference type="OrthoDB" id="5354021at2"/>
<dbReference type="InterPro" id="IPR029058">
    <property type="entry name" value="AB_hydrolase_fold"/>
</dbReference>
<protein>
    <recommendedName>
        <fullName evidence="3">Phosphoadenosine phosphosulfate reductase</fullName>
    </recommendedName>
</protein>
<dbReference type="Gene3D" id="3.90.550.20">
    <property type="match status" value="1"/>
</dbReference>
<comment type="caution">
    <text evidence="1">The sequence shown here is derived from an EMBL/GenBank/DDBJ whole genome shotgun (WGS) entry which is preliminary data.</text>
</comment>
<dbReference type="SUPFAM" id="SSF53448">
    <property type="entry name" value="Nucleotide-diphospho-sugar transferases"/>
    <property type="match status" value="1"/>
</dbReference>
<gene>
    <name evidence="1" type="ORF">C8N34_11721</name>
</gene>
<dbReference type="SUPFAM" id="SSF53474">
    <property type="entry name" value="alpha/beta-Hydrolases"/>
    <property type="match status" value="1"/>
</dbReference>
<dbReference type="RefSeq" id="WP_108130269.1">
    <property type="nucleotide sequence ID" value="NZ_QBKP01000017.1"/>
</dbReference>
<keyword evidence="2" id="KW-1185">Reference proteome</keyword>
<dbReference type="EMBL" id="QBKP01000017">
    <property type="protein sequence ID" value="PTX46333.1"/>
    <property type="molecule type" value="Genomic_DNA"/>
</dbReference>
<dbReference type="InterPro" id="IPR029044">
    <property type="entry name" value="Nucleotide-diphossugar_trans"/>
</dbReference>
<dbReference type="Proteomes" id="UP000244224">
    <property type="component" value="Unassembled WGS sequence"/>
</dbReference>
<accession>A0A2T6AR90</accession>
<sequence>MARVREVGTLWIGGSLSWMEQLCLKSFVDQGQKITLFSYDDIPNVPEGVIRRDGREIIDTDNFIKYEGKDSYALFADLFRLHMMKKCPGMIWVDTDVYCWRPLDYDSDYVFGLELREVSQGSPRINNAVLGLPADSAMLDEMLDFTSDQYAIPEFLKPRVKAEYRALAAAGTPLHVSQQKWGVWGPTMVSYFARKLGLTDLAQPVDAFYPVTFPERLDVIRAARRVHPKITENTTGMHLWASNKRELSLRHNGVPSKGSFIYELMEKHGLRAEDAPLRARGWRLLDGELVESVDLETVETFTDIGGRSRPLAYEIWKRWGAAVQIVDVDAHGQFPDQPSRAIAEYRDYLIGLGMPEDRVTIACTLEDVQPADVIAHLPGFEKDGKLKDFLPVFGRVLKPGSRMFTDIRGGSGGFGVLRPMGTNEVLSERESDGVKVARVLFRAGDALQLATAVPAPEPGWSEIARDLAGKDGFFRESDSHSFLYIPRGSDTLVVTFDNLDIAMEKREDRRPWGFSFIEKQGWSMLGVMANGWTWYRDPWVWDQFDDLATSDFFDRFRRVVFYGASMGGYAACAFVAACPGADVVAISPQSTLDRSIVPWETRYKAAWDRDFSGHYGDAAEVSKAAGKVFILYDPYEPLDSGHVDRFTHDNVLKLRAPLLGHRLGSSLQQMGVLSPITLGALNGTLTELEFYRLIRARKASTRYQKELFKRVVGKGRKDLARKLGRYVLTRGDNRYIRKELALL</sequence>
<reference evidence="1 2" key="1">
    <citation type="submission" date="2018-04" db="EMBL/GenBank/DDBJ databases">
        <title>Genomic Encyclopedia of Archaeal and Bacterial Type Strains, Phase II (KMG-II): from individual species to whole genera.</title>
        <authorList>
            <person name="Goeker M."/>
        </authorList>
    </citation>
    <scope>NUCLEOTIDE SEQUENCE [LARGE SCALE GENOMIC DNA]</scope>
    <source>
        <strain evidence="1 2">DSM 21823</strain>
    </source>
</reference>
<dbReference type="AlphaFoldDB" id="A0A2T6AR90"/>
<name>A0A2T6AR90_9RHOB</name>